<dbReference type="InterPro" id="IPR003010">
    <property type="entry name" value="C-N_Hydrolase"/>
</dbReference>
<dbReference type="EC" id="3.5.1.3" evidence="4"/>
<name>A0ABD2MLC9_9CUCU</name>
<evidence type="ECO:0000256" key="6">
    <source>
        <dbReference type="ARBA" id="ARBA00048745"/>
    </source>
</evidence>
<evidence type="ECO:0000313" key="9">
    <source>
        <dbReference type="Proteomes" id="UP001516400"/>
    </source>
</evidence>
<dbReference type="GO" id="GO:0050152">
    <property type="term" value="F:omega-amidase activity"/>
    <property type="evidence" value="ECO:0007669"/>
    <property type="project" value="UniProtKB-EC"/>
</dbReference>
<sequence>MSTKIRAALIQCKVGKDRQENLKNASKLIALAKEKGGELIALPECFNSPYGTNFFNEYAEEIPNGPSSKMLSDSAKKHKIHLIGGTIPEKDGNKIYNTCTVWNPDGNMIAKYRKIHLFDIDIPGGITFKESDILSAGNKMETFLVKDIKIGLGICYDMRFEELAKLYRLSGCKLLIYPGAFNMTTGPMHWELIQRSRANDNQLYVVSISPARGEKGYISWGHSQVTDPWGKVLAKAGHEEEIIYADIDANECDKVRQQIPIENQRRLDIYNTVSTCKSKI</sequence>
<evidence type="ECO:0000256" key="2">
    <source>
        <dbReference type="ARBA" id="ARBA00022801"/>
    </source>
</evidence>
<evidence type="ECO:0000256" key="1">
    <source>
        <dbReference type="ARBA" id="ARBA00010613"/>
    </source>
</evidence>
<accession>A0ABD2MLC9</accession>
<dbReference type="Gene3D" id="3.60.110.10">
    <property type="entry name" value="Carbon-nitrogen hydrolase"/>
    <property type="match status" value="1"/>
</dbReference>
<comment type="similarity">
    <text evidence="1">Belongs to the carbon-nitrogen hydrolase superfamily. NIT1/NIT2 family.</text>
</comment>
<dbReference type="CDD" id="cd07572">
    <property type="entry name" value="nit"/>
    <property type="match status" value="1"/>
</dbReference>
<dbReference type="InterPro" id="IPR036526">
    <property type="entry name" value="C-N_Hydrolase_sf"/>
</dbReference>
<protein>
    <recommendedName>
        <fullName evidence="4">omega-amidase</fullName>
        <ecNumber evidence="4">3.5.1.3</ecNumber>
    </recommendedName>
    <alternativeName>
        <fullName evidence="5">Nitrilase homolog 2</fullName>
    </alternativeName>
</protein>
<dbReference type="InterPro" id="IPR045254">
    <property type="entry name" value="Nit1/2_C-N_Hydrolase"/>
</dbReference>
<dbReference type="EMBL" id="JABFTP020000001">
    <property type="protein sequence ID" value="KAL3267156.1"/>
    <property type="molecule type" value="Genomic_DNA"/>
</dbReference>
<feature type="domain" description="CN hydrolase" evidence="7">
    <location>
        <begin position="5"/>
        <end position="249"/>
    </location>
</feature>
<evidence type="ECO:0000256" key="3">
    <source>
        <dbReference type="ARBA" id="ARBA00036637"/>
    </source>
</evidence>
<keyword evidence="2" id="KW-0378">Hydrolase</keyword>
<comment type="catalytic activity">
    <reaction evidence="6">
        <text>2-oxosuccinamate + H2O = oxaloacetate + NH4(+)</text>
        <dbReference type="Rhea" id="RHEA:59412"/>
        <dbReference type="ChEBI" id="CHEBI:15377"/>
        <dbReference type="ChEBI" id="CHEBI:16452"/>
        <dbReference type="ChEBI" id="CHEBI:28938"/>
        <dbReference type="ChEBI" id="CHEBI:57735"/>
        <dbReference type="EC" id="3.5.1.3"/>
    </reaction>
    <physiologicalReaction direction="left-to-right" evidence="6">
        <dbReference type="Rhea" id="RHEA:59413"/>
    </physiologicalReaction>
</comment>
<organism evidence="8 9">
    <name type="scientific">Cryptolaemus montrouzieri</name>
    <dbReference type="NCBI Taxonomy" id="559131"/>
    <lineage>
        <taxon>Eukaryota</taxon>
        <taxon>Metazoa</taxon>
        <taxon>Ecdysozoa</taxon>
        <taxon>Arthropoda</taxon>
        <taxon>Hexapoda</taxon>
        <taxon>Insecta</taxon>
        <taxon>Pterygota</taxon>
        <taxon>Neoptera</taxon>
        <taxon>Endopterygota</taxon>
        <taxon>Coleoptera</taxon>
        <taxon>Polyphaga</taxon>
        <taxon>Cucujiformia</taxon>
        <taxon>Coccinelloidea</taxon>
        <taxon>Coccinellidae</taxon>
        <taxon>Scymninae</taxon>
        <taxon>Scymnini</taxon>
        <taxon>Cryptolaemus</taxon>
    </lineage>
</organism>
<comment type="catalytic activity">
    <reaction evidence="3">
        <text>2-oxoglutaramate + H2O = 2-oxoglutarate + NH4(+)</text>
        <dbReference type="Rhea" id="RHEA:32963"/>
        <dbReference type="ChEBI" id="CHEBI:15377"/>
        <dbReference type="ChEBI" id="CHEBI:16769"/>
        <dbReference type="ChEBI" id="CHEBI:16810"/>
        <dbReference type="ChEBI" id="CHEBI:28938"/>
        <dbReference type="EC" id="3.5.1.3"/>
    </reaction>
    <physiologicalReaction direction="left-to-right" evidence="3">
        <dbReference type="Rhea" id="RHEA:32964"/>
    </physiologicalReaction>
</comment>
<dbReference type="PANTHER" id="PTHR23088">
    <property type="entry name" value="NITRILASE-RELATED"/>
    <property type="match status" value="1"/>
</dbReference>
<evidence type="ECO:0000256" key="4">
    <source>
        <dbReference type="ARBA" id="ARBA00039118"/>
    </source>
</evidence>
<comment type="caution">
    <text evidence="8">The sequence shown here is derived from an EMBL/GenBank/DDBJ whole genome shotgun (WGS) entry which is preliminary data.</text>
</comment>
<gene>
    <name evidence="8" type="ORF">HHI36_011295</name>
</gene>
<proteinExistence type="inferred from homology"/>
<dbReference type="SUPFAM" id="SSF56317">
    <property type="entry name" value="Carbon-nitrogen hydrolase"/>
    <property type="match status" value="1"/>
</dbReference>
<evidence type="ECO:0000256" key="5">
    <source>
        <dbReference type="ARBA" id="ARBA00041576"/>
    </source>
</evidence>
<dbReference type="PANTHER" id="PTHR23088:SF30">
    <property type="entry name" value="OMEGA-AMIDASE NIT2"/>
    <property type="match status" value="1"/>
</dbReference>
<dbReference type="AlphaFoldDB" id="A0ABD2MLC9"/>
<reference evidence="8 9" key="1">
    <citation type="journal article" date="2021" name="BMC Biol.">
        <title>Horizontally acquired antibacterial genes associated with adaptive radiation of ladybird beetles.</title>
        <authorList>
            <person name="Li H.S."/>
            <person name="Tang X.F."/>
            <person name="Huang Y.H."/>
            <person name="Xu Z.Y."/>
            <person name="Chen M.L."/>
            <person name="Du X.Y."/>
            <person name="Qiu B.Y."/>
            <person name="Chen P.T."/>
            <person name="Zhang W."/>
            <person name="Slipinski A."/>
            <person name="Escalona H.E."/>
            <person name="Waterhouse R.M."/>
            <person name="Zwick A."/>
            <person name="Pang H."/>
        </authorList>
    </citation>
    <scope>NUCLEOTIDE SEQUENCE [LARGE SCALE GENOMIC DNA]</scope>
    <source>
        <strain evidence="8">SYSU2018</strain>
    </source>
</reference>
<keyword evidence="9" id="KW-1185">Reference proteome</keyword>
<evidence type="ECO:0000259" key="7">
    <source>
        <dbReference type="PROSITE" id="PS50263"/>
    </source>
</evidence>
<dbReference type="PROSITE" id="PS50263">
    <property type="entry name" value="CN_HYDROLASE"/>
    <property type="match status" value="1"/>
</dbReference>
<dbReference type="FunFam" id="3.60.110.10:FF:000002">
    <property type="entry name" value="Nitrilase family member 2"/>
    <property type="match status" value="1"/>
</dbReference>
<dbReference type="Pfam" id="PF00795">
    <property type="entry name" value="CN_hydrolase"/>
    <property type="match status" value="1"/>
</dbReference>
<dbReference type="Proteomes" id="UP001516400">
    <property type="component" value="Unassembled WGS sequence"/>
</dbReference>
<evidence type="ECO:0000313" key="8">
    <source>
        <dbReference type="EMBL" id="KAL3267156.1"/>
    </source>
</evidence>